<name>A0ABP3XNP7_9FLAO</name>
<accession>A0ABP3XNP7</accession>
<evidence type="ECO:0000256" key="1">
    <source>
        <dbReference type="ARBA" id="ARBA00007198"/>
    </source>
</evidence>
<dbReference type="Gene3D" id="3.40.30.10">
    <property type="entry name" value="Glutaredoxin"/>
    <property type="match status" value="1"/>
</dbReference>
<comment type="similarity">
    <text evidence="1 3">Belongs to the ArsC family.</text>
</comment>
<dbReference type="Proteomes" id="UP001500507">
    <property type="component" value="Unassembled WGS sequence"/>
</dbReference>
<dbReference type="PANTHER" id="PTHR30041">
    <property type="entry name" value="ARSENATE REDUCTASE"/>
    <property type="match status" value="1"/>
</dbReference>
<comment type="caution">
    <text evidence="4">The sequence shown here is derived from an EMBL/GenBank/DDBJ whole genome shotgun (WGS) entry which is preliminary data.</text>
</comment>
<dbReference type="InterPro" id="IPR006660">
    <property type="entry name" value="Arsenate_reductase-like"/>
</dbReference>
<proteinExistence type="inferred from homology"/>
<dbReference type="InterPro" id="IPR006659">
    <property type="entry name" value="Arsenate_reductase"/>
</dbReference>
<dbReference type="EMBL" id="BAAAFG010000001">
    <property type="protein sequence ID" value="GAA0870935.1"/>
    <property type="molecule type" value="Genomic_DNA"/>
</dbReference>
<dbReference type="NCBIfam" id="TIGR00014">
    <property type="entry name" value="arsC"/>
    <property type="match status" value="1"/>
</dbReference>
<organism evidence="4 5">
    <name type="scientific">Gangjinia marincola</name>
    <dbReference type="NCBI Taxonomy" id="578463"/>
    <lineage>
        <taxon>Bacteria</taxon>
        <taxon>Pseudomonadati</taxon>
        <taxon>Bacteroidota</taxon>
        <taxon>Flavobacteriia</taxon>
        <taxon>Flavobacteriales</taxon>
        <taxon>Flavobacteriaceae</taxon>
        <taxon>Gangjinia</taxon>
    </lineage>
</organism>
<sequence>MITIYHNPRCRKSREALSLLEGEGKMPLVRLYLKDELSEQELVNLLNRLAIKPIDIIRTTEKIWKEQYKGKDLTDKEVIQAILDNPILMERPIVEAGEKAVIGRPPERVLSILP</sequence>
<dbReference type="PROSITE" id="PS51353">
    <property type="entry name" value="ARSC"/>
    <property type="match status" value="1"/>
</dbReference>
<keyword evidence="2" id="KW-0560">Oxidoreductase</keyword>
<reference evidence="5" key="1">
    <citation type="journal article" date="2019" name="Int. J. Syst. Evol. Microbiol.">
        <title>The Global Catalogue of Microorganisms (GCM) 10K type strain sequencing project: providing services to taxonomists for standard genome sequencing and annotation.</title>
        <authorList>
            <consortium name="The Broad Institute Genomics Platform"/>
            <consortium name="The Broad Institute Genome Sequencing Center for Infectious Disease"/>
            <person name="Wu L."/>
            <person name="Ma J."/>
        </authorList>
    </citation>
    <scope>NUCLEOTIDE SEQUENCE [LARGE SCALE GENOMIC DNA]</scope>
    <source>
        <strain evidence="5">JCM 16082</strain>
    </source>
</reference>
<protein>
    <submittedName>
        <fullName evidence="4">Arsenate reductase (Glutaredoxin)</fullName>
    </submittedName>
</protein>
<dbReference type="RefSeq" id="WP_343762380.1">
    <property type="nucleotide sequence ID" value="NZ_BAAAFG010000001.1"/>
</dbReference>
<evidence type="ECO:0000313" key="4">
    <source>
        <dbReference type="EMBL" id="GAA0870935.1"/>
    </source>
</evidence>
<dbReference type="SUPFAM" id="SSF52833">
    <property type="entry name" value="Thioredoxin-like"/>
    <property type="match status" value="1"/>
</dbReference>
<keyword evidence="5" id="KW-1185">Reference proteome</keyword>
<evidence type="ECO:0000313" key="5">
    <source>
        <dbReference type="Proteomes" id="UP001500507"/>
    </source>
</evidence>
<dbReference type="CDD" id="cd03034">
    <property type="entry name" value="ArsC_ArsC"/>
    <property type="match status" value="1"/>
</dbReference>
<evidence type="ECO:0000256" key="2">
    <source>
        <dbReference type="ARBA" id="ARBA00023002"/>
    </source>
</evidence>
<dbReference type="Pfam" id="PF03960">
    <property type="entry name" value="ArsC"/>
    <property type="match status" value="1"/>
</dbReference>
<evidence type="ECO:0000256" key="3">
    <source>
        <dbReference type="PROSITE-ProRule" id="PRU01282"/>
    </source>
</evidence>
<gene>
    <name evidence="4" type="primary">arsC</name>
    <name evidence="4" type="ORF">GCM10009117_00800</name>
</gene>
<dbReference type="InterPro" id="IPR036249">
    <property type="entry name" value="Thioredoxin-like_sf"/>
</dbReference>
<dbReference type="PANTHER" id="PTHR30041:SF4">
    <property type="entry name" value="ARSENATE REDUCTASE"/>
    <property type="match status" value="1"/>
</dbReference>